<reference evidence="9 10" key="1">
    <citation type="submission" date="2018-06" db="EMBL/GenBank/DDBJ databases">
        <title>Genomic Encyclopedia of Archaeal and Bacterial Type Strains, Phase II (KMG-II): from individual species to whole genera.</title>
        <authorList>
            <person name="Goeker M."/>
        </authorList>
    </citation>
    <scope>NUCLEOTIDE SEQUENCE [LARGE SCALE GENOMIC DNA]</scope>
    <source>
        <strain evidence="9 10">ATCC BAA-1881</strain>
    </source>
</reference>
<evidence type="ECO:0000256" key="2">
    <source>
        <dbReference type="ARBA" id="ARBA00022679"/>
    </source>
</evidence>
<keyword evidence="7" id="KW-0732">Signal</keyword>
<keyword evidence="5 6" id="KW-0961">Cell wall biogenesis/degradation</keyword>
<dbReference type="GO" id="GO:0005576">
    <property type="term" value="C:extracellular region"/>
    <property type="evidence" value="ECO:0007669"/>
    <property type="project" value="TreeGrafter"/>
</dbReference>
<feature type="signal peptide" evidence="7">
    <location>
        <begin position="1"/>
        <end position="37"/>
    </location>
</feature>
<feature type="chain" id="PRO_5016426605" evidence="7">
    <location>
        <begin position="38"/>
        <end position="391"/>
    </location>
</feature>
<feature type="domain" description="L,D-TPase catalytic" evidence="8">
    <location>
        <begin position="254"/>
        <end position="391"/>
    </location>
</feature>
<keyword evidence="3 6" id="KW-0133">Cell shape</keyword>
<evidence type="ECO:0000256" key="3">
    <source>
        <dbReference type="ARBA" id="ARBA00022960"/>
    </source>
</evidence>
<keyword evidence="10" id="KW-1185">Reference proteome</keyword>
<keyword evidence="2" id="KW-0808">Transferase</keyword>
<feature type="active site" description="Nucleophile" evidence="6">
    <location>
        <position position="367"/>
    </location>
</feature>
<organism evidence="9 10">
    <name type="scientific">Thermosporothrix hazakensis</name>
    <dbReference type="NCBI Taxonomy" id="644383"/>
    <lineage>
        <taxon>Bacteria</taxon>
        <taxon>Bacillati</taxon>
        <taxon>Chloroflexota</taxon>
        <taxon>Ktedonobacteria</taxon>
        <taxon>Ktedonobacterales</taxon>
        <taxon>Thermosporotrichaceae</taxon>
        <taxon>Thermosporothrix</taxon>
    </lineage>
</organism>
<dbReference type="GO" id="GO:0071972">
    <property type="term" value="F:peptidoglycan L,D-transpeptidase activity"/>
    <property type="evidence" value="ECO:0007669"/>
    <property type="project" value="TreeGrafter"/>
</dbReference>
<evidence type="ECO:0000313" key="9">
    <source>
        <dbReference type="EMBL" id="PZW19341.1"/>
    </source>
</evidence>
<dbReference type="InterPro" id="IPR050979">
    <property type="entry name" value="LD-transpeptidase"/>
</dbReference>
<gene>
    <name evidence="9" type="ORF">EI42_06154</name>
</gene>
<dbReference type="GO" id="GO:0016740">
    <property type="term" value="F:transferase activity"/>
    <property type="evidence" value="ECO:0007669"/>
    <property type="project" value="UniProtKB-KW"/>
</dbReference>
<evidence type="ECO:0000259" key="8">
    <source>
        <dbReference type="PROSITE" id="PS52029"/>
    </source>
</evidence>
<dbReference type="GO" id="GO:0008360">
    <property type="term" value="P:regulation of cell shape"/>
    <property type="evidence" value="ECO:0007669"/>
    <property type="project" value="UniProtKB-UniRule"/>
</dbReference>
<keyword evidence="4 6" id="KW-0573">Peptidoglycan synthesis</keyword>
<dbReference type="GO" id="GO:0071555">
    <property type="term" value="P:cell wall organization"/>
    <property type="evidence" value="ECO:0007669"/>
    <property type="project" value="UniProtKB-UniRule"/>
</dbReference>
<dbReference type="InterPro" id="IPR005490">
    <property type="entry name" value="LD_TPept_cat_dom"/>
</dbReference>
<proteinExistence type="predicted"/>
<dbReference type="CDD" id="cd16913">
    <property type="entry name" value="YkuD_like"/>
    <property type="match status" value="1"/>
</dbReference>
<dbReference type="PROSITE" id="PS52029">
    <property type="entry name" value="LD_TPASE"/>
    <property type="match status" value="1"/>
</dbReference>
<evidence type="ECO:0000256" key="4">
    <source>
        <dbReference type="ARBA" id="ARBA00022984"/>
    </source>
</evidence>
<feature type="active site" description="Proton donor/acceptor" evidence="6">
    <location>
        <position position="335"/>
    </location>
</feature>
<dbReference type="Pfam" id="PF03734">
    <property type="entry name" value="YkuD"/>
    <property type="match status" value="1"/>
</dbReference>
<dbReference type="GO" id="GO:0018104">
    <property type="term" value="P:peptidoglycan-protein cross-linking"/>
    <property type="evidence" value="ECO:0007669"/>
    <property type="project" value="TreeGrafter"/>
</dbReference>
<dbReference type="PANTHER" id="PTHR30582:SF2">
    <property type="entry name" value="L,D-TRANSPEPTIDASE YCIB-RELATED"/>
    <property type="match status" value="1"/>
</dbReference>
<comment type="pathway">
    <text evidence="1 6">Cell wall biogenesis; peptidoglycan biosynthesis.</text>
</comment>
<dbReference type="PANTHER" id="PTHR30582">
    <property type="entry name" value="L,D-TRANSPEPTIDASE"/>
    <property type="match status" value="1"/>
</dbReference>
<evidence type="ECO:0000256" key="6">
    <source>
        <dbReference type="PROSITE-ProRule" id="PRU01373"/>
    </source>
</evidence>
<comment type="caution">
    <text evidence="9">The sequence shown here is derived from an EMBL/GenBank/DDBJ whole genome shotgun (WGS) entry which is preliminary data.</text>
</comment>
<evidence type="ECO:0000313" key="10">
    <source>
        <dbReference type="Proteomes" id="UP000248806"/>
    </source>
</evidence>
<dbReference type="OrthoDB" id="160089at2"/>
<dbReference type="SUPFAM" id="SSF141523">
    <property type="entry name" value="L,D-transpeptidase catalytic domain-like"/>
    <property type="match status" value="1"/>
</dbReference>
<sequence>MYQSRYQSRSIKRRGTGRKARALFPFVLVCMAFLLNACGLNAGAHGTVYHGDESRIEQKKYGQNIHNEQLENLPTQSMKNRAKETLQVFENIVNQLKGSGGESASLQQRLDSAKKQLTTLTRQQDYYSFSAQLAVDLTEAQKARAGGNAQSLLSILKEEGENWGNAHKWHNPYDGKDYLLDSSYLELDDGYGVIPDLKAELAQGGSSQKVYDDIANALFHLYMLEANFNDTTPYNKEHPTDRQLLKHYDAQNGQVLVVSLTEQALRVYENGQFTKAFLVTTGRYNRPTPPGIFPLSDYLTNQLMMTLEPPGSPEYYDPVTVNYTIKFRDVGYLLHDTWWRKDYGPYTQFPHQDSGGDKQAGTGSHGCVNLPTEQLGWIFHNIKPGSKIIIY</sequence>
<dbReference type="Gene3D" id="2.40.440.10">
    <property type="entry name" value="L,D-transpeptidase catalytic domain-like"/>
    <property type="match status" value="1"/>
</dbReference>
<name>A0A326TSP4_THEHA</name>
<dbReference type="InterPro" id="IPR038063">
    <property type="entry name" value="Transpep_catalytic_dom"/>
</dbReference>
<dbReference type="EMBL" id="QKUF01000049">
    <property type="protein sequence ID" value="PZW19341.1"/>
    <property type="molecule type" value="Genomic_DNA"/>
</dbReference>
<evidence type="ECO:0000256" key="5">
    <source>
        <dbReference type="ARBA" id="ARBA00023316"/>
    </source>
</evidence>
<evidence type="ECO:0000256" key="7">
    <source>
        <dbReference type="SAM" id="SignalP"/>
    </source>
</evidence>
<protein>
    <submittedName>
        <fullName evidence="9">L,D-transpeptidase-like protein</fullName>
    </submittedName>
</protein>
<dbReference type="RefSeq" id="WP_111326455.1">
    <property type="nucleotide sequence ID" value="NZ_BIFX01000001.1"/>
</dbReference>
<dbReference type="UniPathway" id="UPA00219"/>
<dbReference type="Proteomes" id="UP000248806">
    <property type="component" value="Unassembled WGS sequence"/>
</dbReference>
<evidence type="ECO:0000256" key="1">
    <source>
        <dbReference type="ARBA" id="ARBA00004752"/>
    </source>
</evidence>
<accession>A0A326TSP4</accession>
<dbReference type="AlphaFoldDB" id="A0A326TSP4"/>